<protein>
    <recommendedName>
        <fullName evidence="4">Endonuclease III</fullName>
    </recommendedName>
</protein>
<dbReference type="AlphaFoldDB" id="A0A5S9ITD8"/>
<organism evidence="2 3">
    <name type="scientific">Uabimicrobium amorphum</name>
    <dbReference type="NCBI Taxonomy" id="2596890"/>
    <lineage>
        <taxon>Bacteria</taxon>
        <taxon>Pseudomonadati</taxon>
        <taxon>Planctomycetota</taxon>
        <taxon>Candidatus Uabimicrobiia</taxon>
        <taxon>Candidatus Uabimicrobiales</taxon>
        <taxon>Candidatus Uabimicrobiaceae</taxon>
        <taxon>Candidatus Uabimicrobium</taxon>
    </lineage>
</organism>
<reference evidence="2 3" key="1">
    <citation type="submission" date="2019-08" db="EMBL/GenBank/DDBJ databases">
        <title>Complete genome sequence of Candidatus Uab amorphum.</title>
        <authorList>
            <person name="Shiratori T."/>
            <person name="Suzuki S."/>
            <person name="Kakizawa Y."/>
            <person name="Ishida K."/>
        </authorList>
    </citation>
    <scope>NUCLEOTIDE SEQUENCE [LARGE SCALE GENOMIC DNA]</scope>
    <source>
        <strain evidence="2 3">SRT547</strain>
    </source>
</reference>
<dbReference type="EMBL" id="AP019860">
    <property type="protein sequence ID" value="BBM87749.1"/>
    <property type="molecule type" value="Genomic_DNA"/>
</dbReference>
<dbReference type="InterPro" id="IPR023170">
    <property type="entry name" value="HhH_base_excis_C"/>
</dbReference>
<evidence type="ECO:0000313" key="2">
    <source>
        <dbReference type="EMBL" id="BBM87749.1"/>
    </source>
</evidence>
<dbReference type="GO" id="GO:0006281">
    <property type="term" value="P:DNA repair"/>
    <property type="evidence" value="ECO:0007669"/>
    <property type="project" value="InterPro"/>
</dbReference>
<dbReference type="KEGG" id="uam:UABAM_06164"/>
<dbReference type="OrthoDB" id="268440at2"/>
<feature type="compositionally biased region" description="Basic residues" evidence="1">
    <location>
        <begin position="232"/>
        <end position="253"/>
    </location>
</feature>
<dbReference type="Gene3D" id="1.10.1670.10">
    <property type="entry name" value="Helix-hairpin-Helix base-excision DNA repair enzymes (C-terminal)"/>
    <property type="match status" value="1"/>
</dbReference>
<dbReference type="Gene3D" id="1.10.340.30">
    <property type="entry name" value="Hypothetical protein, domain 2"/>
    <property type="match status" value="1"/>
</dbReference>
<evidence type="ECO:0008006" key="4">
    <source>
        <dbReference type="Google" id="ProtNLM"/>
    </source>
</evidence>
<evidence type="ECO:0000313" key="3">
    <source>
        <dbReference type="Proteomes" id="UP000326354"/>
    </source>
</evidence>
<dbReference type="Proteomes" id="UP000326354">
    <property type="component" value="Chromosome"/>
</dbReference>
<evidence type="ECO:0000256" key="1">
    <source>
        <dbReference type="SAM" id="MobiDB-lite"/>
    </source>
</evidence>
<sequence length="253" mass="29081">MTTKKTQKIPKIITLLQKKYDCVTVKSKLTLTELIIYATLNEGETKKNTDKALNKLKEEFVDWNEVRVTHPREIEEALKDTLKGNTYQKAVTITEVLGEIFYVFNTLQLAFLLEQEFIDVHKQLLQIDSNYKLLATLLLHIATNSEYVTVQQTCVRVGKRIGLWNETTPSSLNKNINKNTEKYLTQLNVYLSLYGEDVCVSTGYDCNSCILLKECDFGQKRVEKKTKSPATTKKRKTEVAKKVSRSRQKSSKK</sequence>
<gene>
    <name evidence="2" type="ORF">UABAM_06164</name>
</gene>
<dbReference type="GO" id="GO:0003824">
    <property type="term" value="F:catalytic activity"/>
    <property type="evidence" value="ECO:0007669"/>
    <property type="project" value="InterPro"/>
</dbReference>
<keyword evidence="3" id="KW-1185">Reference proteome</keyword>
<name>A0A5S9ITD8_UABAM</name>
<feature type="region of interest" description="Disordered" evidence="1">
    <location>
        <begin position="222"/>
        <end position="253"/>
    </location>
</feature>
<dbReference type="RefSeq" id="WP_151971751.1">
    <property type="nucleotide sequence ID" value="NZ_AP019860.1"/>
</dbReference>
<dbReference type="SUPFAM" id="SSF48150">
    <property type="entry name" value="DNA-glycosylase"/>
    <property type="match status" value="1"/>
</dbReference>
<proteinExistence type="predicted"/>
<dbReference type="InterPro" id="IPR011257">
    <property type="entry name" value="DNA_glycosylase"/>
</dbReference>
<accession>A0A5S9ITD8</accession>